<feature type="compositionally biased region" description="Acidic residues" evidence="2">
    <location>
        <begin position="176"/>
        <end position="187"/>
    </location>
</feature>
<dbReference type="PANTHER" id="PTHR21450:SF17">
    <property type="entry name" value="OS09G0542500 PROTEIN"/>
    <property type="match status" value="1"/>
</dbReference>
<dbReference type="InterPro" id="IPR006867">
    <property type="entry name" value="DUF632"/>
</dbReference>
<dbReference type="Pfam" id="PF04783">
    <property type="entry name" value="DUF630"/>
    <property type="match status" value="1"/>
</dbReference>
<dbReference type="InterPro" id="IPR006868">
    <property type="entry name" value="DUF630"/>
</dbReference>
<organism evidence="5">
    <name type="scientific">Prunus dulcis</name>
    <name type="common">Almond</name>
    <name type="synonym">Amygdalus dulcis</name>
    <dbReference type="NCBI Taxonomy" id="3755"/>
    <lineage>
        <taxon>Eukaryota</taxon>
        <taxon>Viridiplantae</taxon>
        <taxon>Streptophyta</taxon>
        <taxon>Embryophyta</taxon>
        <taxon>Tracheophyta</taxon>
        <taxon>Spermatophyta</taxon>
        <taxon>Magnoliopsida</taxon>
        <taxon>eudicotyledons</taxon>
        <taxon>Gunneridae</taxon>
        <taxon>Pentapetalae</taxon>
        <taxon>rosids</taxon>
        <taxon>fabids</taxon>
        <taxon>Rosales</taxon>
        <taxon>Rosaceae</taxon>
        <taxon>Amygdaloideae</taxon>
        <taxon>Amygdaleae</taxon>
        <taxon>Prunus</taxon>
    </lineage>
</organism>
<evidence type="ECO:0000259" key="3">
    <source>
        <dbReference type="Pfam" id="PF04782"/>
    </source>
</evidence>
<reference evidence="5" key="1">
    <citation type="journal article" date="2019" name="Science">
        <title>Mutation of a bHLH transcription factor allowed almond domestication.</title>
        <authorList>
            <person name="Sanchez-Perez R."/>
            <person name="Pavan S."/>
            <person name="Mazzeo R."/>
            <person name="Moldovan C."/>
            <person name="Aiese Cigliano R."/>
            <person name="Del Cueto J."/>
            <person name="Ricciardi F."/>
            <person name="Lotti C."/>
            <person name="Ricciardi L."/>
            <person name="Dicenta F."/>
            <person name="Lopez-Marques R.L."/>
            <person name="Lindberg Moller B."/>
        </authorList>
    </citation>
    <scope>NUCLEOTIDE SEQUENCE</scope>
</reference>
<proteinExistence type="predicted"/>
<accession>A0A4Y1RZP0</accession>
<evidence type="ECO:0000256" key="2">
    <source>
        <dbReference type="SAM" id="MobiDB-lite"/>
    </source>
</evidence>
<feature type="compositionally biased region" description="Low complexity" evidence="2">
    <location>
        <begin position="166"/>
        <end position="175"/>
    </location>
</feature>
<feature type="non-terminal residue" evidence="5">
    <location>
        <position position="1"/>
    </location>
</feature>
<dbReference type="PANTHER" id="PTHR21450">
    <property type="entry name" value="PROTEIN ALTERED PHOSPHATE STARVATION RESPONSE 1"/>
    <property type="match status" value="1"/>
</dbReference>
<evidence type="ECO:0008006" key="6">
    <source>
        <dbReference type="Google" id="ProtNLM"/>
    </source>
</evidence>
<name>A0A4Y1RZP0_PRUDU</name>
<feature type="domain" description="DUF632" evidence="3">
    <location>
        <begin position="325"/>
        <end position="646"/>
    </location>
</feature>
<feature type="coiled-coil region" evidence="1">
    <location>
        <begin position="697"/>
        <end position="731"/>
    </location>
</feature>
<dbReference type="AlphaFoldDB" id="A0A4Y1RZP0"/>
<feature type="domain" description="DUF630" evidence="4">
    <location>
        <begin position="62"/>
        <end position="117"/>
    </location>
</feature>
<dbReference type="Pfam" id="PF04782">
    <property type="entry name" value="DUF632"/>
    <property type="match status" value="1"/>
</dbReference>
<keyword evidence="1" id="KW-0175">Coiled coil</keyword>
<evidence type="ECO:0000313" key="5">
    <source>
        <dbReference type="EMBL" id="BBH09831.1"/>
    </source>
</evidence>
<dbReference type="EMBL" id="AP019304">
    <property type="protein sequence ID" value="BBH09831.1"/>
    <property type="molecule type" value="Genomic_DNA"/>
</dbReference>
<evidence type="ECO:0000256" key="1">
    <source>
        <dbReference type="SAM" id="Coils"/>
    </source>
</evidence>
<feature type="region of interest" description="Disordered" evidence="2">
    <location>
        <begin position="166"/>
        <end position="195"/>
    </location>
</feature>
<gene>
    <name evidence="5" type="ORF">Prudu_022442</name>
</gene>
<evidence type="ECO:0000259" key="4">
    <source>
        <dbReference type="Pfam" id="PF04783"/>
    </source>
</evidence>
<protein>
    <recommendedName>
        <fullName evidence="6">Nitrate regulatory gene2 protein</fullName>
    </recommendedName>
</protein>
<sequence>SGKHILHLGKTPPFYQKKIHRFLQKTTFLTLTHFYLLKAASSPSRPIVVRQASNFSKRSDGGCVASKLEEEGVVTICRERKRQLKLAVEKRCALAEAHCKYCHALYAVAAAVDLFVAGYSSPPSPFLITFSPHSPPPPPITENVITNPMFLKQRPSESTHEAITCASCASSTSSEYSEEEREEEEEVKEEKAGEREEQACGYFYMQMPPSMPSPQRDFGWDFFNPFDAVRPEIISSYRRSSDDDLRVVREEEGIPELEEEGVPELVKEGDREKEQEKKVMVVEENVDTEQESAGEVVKVVDEANVSHGEHKGLAVVETPAEGRELLEALRDIVDLFTRACDSAKDVSRMLEANKVQLQSGLEEIKENSTKLIQAIAWHQSTSSSKLSSCKSLVSSSSKSSSTWTEFKNDLFDDYGGMDSGSHALTLGRLYAWEKKLYEEVKAGDITRKLYERKCSRLKHQDIGDDDAMDKTRAAVKDLYARILVAIRSAESISKRIQILRDEELQPQIVELLKGLMRTWKIMLECHETQNKILFDVKSFAGSTYGKFSNNSHRRATLQLQVELQNWHECFKEYVAAQKAYVETLHGWLTKFVVPKEEFYSRSSSAVPYGVNGPPLLVICRDWLVSVNKLPDRAVTIALKSFAKDVRALSLQQGEEQQQKRKVDSLAKELDRRILSFQKTESRLLEPNLTEHKCESDMERQSESLTEKKEQLDMFRRKLDVEREKHQNYMKETQRITLNGFQNGFCAVFESLSEFSKASQKMYNELVTCSENAEKVGNPAYIEGTKHEENSSR</sequence>